<comment type="caution">
    <text evidence="3">The sequence shown here is derived from an EMBL/GenBank/DDBJ whole genome shotgun (WGS) entry which is preliminary data.</text>
</comment>
<dbReference type="SUPFAM" id="SSF51556">
    <property type="entry name" value="Metallo-dependent hydrolases"/>
    <property type="match status" value="1"/>
</dbReference>
<dbReference type="PANTHER" id="PTHR21240">
    <property type="entry name" value="2-AMINO-3-CARBOXYLMUCONATE-6-SEMIALDEHYDE DECARBOXYLASE"/>
    <property type="match status" value="1"/>
</dbReference>
<evidence type="ECO:0000256" key="1">
    <source>
        <dbReference type="ARBA" id="ARBA00023239"/>
    </source>
</evidence>
<dbReference type="InterPro" id="IPR032466">
    <property type="entry name" value="Metal_Hydrolase"/>
</dbReference>
<dbReference type="InterPro" id="IPR032465">
    <property type="entry name" value="ACMSD"/>
</dbReference>
<accession>A0ABV6C6Z8</accession>
<dbReference type="Proteomes" id="UP001589788">
    <property type="component" value="Unassembled WGS sequence"/>
</dbReference>
<name>A0ABV6C6Z8_9ACTN</name>
<organism evidence="3 4">
    <name type="scientific">Aciditerrimonas ferrireducens</name>
    <dbReference type="NCBI Taxonomy" id="667306"/>
    <lineage>
        <taxon>Bacteria</taxon>
        <taxon>Bacillati</taxon>
        <taxon>Actinomycetota</taxon>
        <taxon>Acidimicrobiia</taxon>
        <taxon>Acidimicrobiales</taxon>
        <taxon>Acidimicrobiaceae</taxon>
        <taxon>Aciditerrimonas</taxon>
    </lineage>
</organism>
<evidence type="ECO:0000259" key="2">
    <source>
        <dbReference type="Pfam" id="PF04909"/>
    </source>
</evidence>
<gene>
    <name evidence="3" type="ORF">ACFFRE_11505</name>
</gene>
<dbReference type="EMBL" id="JBHLYQ010000150">
    <property type="protein sequence ID" value="MFC0082757.1"/>
    <property type="molecule type" value="Genomic_DNA"/>
</dbReference>
<dbReference type="Gene3D" id="3.20.20.140">
    <property type="entry name" value="Metal-dependent hydrolases"/>
    <property type="match status" value="1"/>
</dbReference>
<dbReference type="Pfam" id="PF04909">
    <property type="entry name" value="Amidohydro_2"/>
    <property type="match status" value="1"/>
</dbReference>
<feature type="non-terminal residue" evidence="3">
    <location>
        <position position="430"/>
    </location>
</feature>
<sequence>MTAIVETRSATIRRRLAHPVIDADGHDVEFVPALLELLREEGGPKAVERFTQLPGWYRHPPEERFARRMVRPPWWALPTRHTVDHATSVLPRLLEERMGEMGLDFTILYPSVGLAATHLPDPDLRRAVCRAVNRYHAEVFGPHRRTMAPAAAIPMHTPEEALDALNHAVGELGLRVLMMAGHVRRPLPGAEATGPHGSWIDNLALDSPYDYDPVWARCEELRVVPAFHSGGMGWGSRVSVTNYMYNHIGHFAAASEALCKALFFGGVTRRFPRLRFLFLEAGAAWAAWLLCDLVGHWEKRGGKAIENYDPRLLDRSLLAELLARYASPVQEPYLGRLKEHVAHLWPDVQDRSRLDDFSEAGVSSVAELVDRFVPSFAFGCEADDPTNAWAFDTRVLPEGARLRAVGGVGSLVEMCHGGRFRRDVQVSEGG</sequence>
<protein>
    <submittedName>
        <fullName evidence="3">Amidohydrolase family protein</fullName>
    </submittedName>
</protein>
<keyword evidence="4" id="KW-1185">Reference proteome</keyword>
<dbReference type="InterPro" id="IPR006680">
    <property type="entry name" value="Amidohydro-rel"/>
</dbReference>
<reference evidence="3 4" key="1">
    <citation type="submission" date="2024-09" db="EMBL/GenBank/DDBJ databases">
        <authorList>
            <person name="Sun Q."/>
            <person name="Mori K."/>
        </authorList>
    </citation>
    <scope>NUCLEOTIDE SEQUENCE [LARGE SCALE GENOMIC DNA]</scope>
    <source>
        <strain evidence="3 4">JCM 15389</strain>
    </source>
</reference>
<dbReference type="RefSeq" id="WP_377790392.1">
    <property type="nucleotide sequence ID" value="NZ_JBHLYQ010000150.1"/>
</dbReference>
<feature type="domain" description="Amidohydrolase-related" evidence="2">
    <location>
        <begin position="116"/>
        <end position="302"/>
    </location>
</feature>
<dbReference type="PANTHER" id="PTHR21240:SF28">
    <property type="entry name" value="ISO-OROTATE DECARBOXYLASE (EUROFUNG)"/>
    <property type="match status" value="1"/>
</dbReference>
<evidence type="ECO:0000313" key="4">
    <source>
        <dbReference type="Proteomes" id="UP001589788"/>
    </source>
</evidence>
<keyword evidence="1" id="KW-0456">Lyase</keyword>
<evidence type="ECO:0000313" key="3">
    <source>
        <dbReference type="EMBL" id="MFC0082757.1"/>
    </source>
</evidence>
<proteinExistence type="predicted"/>